<keyword evidence="7" id="KW-0238">DNA-binding</keyword>
<evidence type="ECO:0000256" key="3">
    <source>
        <dbReference type="ARBA" id="ARBA00023015"/>
    </source>
</evidence>
<proteinExistence type="predicted"/>
<dbReference type="Pfam" id="PF08220">
    <property type="entry name" value="HTH_DeoR"/>
    <property type="match status" value="1"/>
</dbReference>
<protein>
    <recommendedName>
        <fullName evidence="1">Lactose phosphotransferase system repressor</fullName>
    </recommendedName>
</protein>
<evidence type="ECO:0000313" key="8">
    <source>
        <dbReference type="Proteomes" id="UP000198546"/>
    </source>
</evidence>
<dbReference type="AlphaFoldDB" id="A0A1G6S5Q4"/>
<dbReference type="GO" id="GO:0003700">
    <property type="term" value="F:DNA-binding transcription factor activity"/>
    <property type="evidence" value="ECO:0007669"/>
    <property type="project" value="InterPro"/>
</dbReference>
<feature type="domain" description="HTH deoR-type" evidence="6">
    <location>
        <begin position="1"/>
        <end position="48"/>
    </location>
</feature>
<dbReference type="InterPro" id="IPR001034">
    <property type="entry name" value="DeoR_HTH"/>
</dbReference>
<accession>A0A1G6S5Q4</accession>
<dbReference type="InterPro" id="IPR050313">
    <property type="entry name" value="Carb_Metab_HTH_regulators"/>
</dbReference>
<evidence type="ECO:0000313" key="7">
    <source>
        <dbReference type="EMBL" id="SDD12230.1"/>
    </source>
</evidence>
<dbReference type="Proteomes" id="UP000198546">
    <property type="component" value="Chromosome i"/>
</dbReference>
<evidence type="ECO:0000256" key="5">
    <source>
        <dbReference type="ARBA" id="ARBA00024937"/>
    </source>
</evidence>
<evidence type="ECO:0000256" key="1">
    <source>
        <dbReference type="ARBA" id="ARBA00021390"/>
    </source>
</evidence>
<keyword evidence="2" id="KW-0678">Repressor</keyword>
<name>A0A1G6S5Q4_9ACTN</name>
<dbReference type="PANTHER" id="PTHR30363">
    <property type="entry name" value="HTH-TYPE TRANSCRIPTIONAL REGULATOR SRLR-RELATED"/>
    <property type="match status" value="1"/>
</dbReference>
<dbReference type="PRINTS" id="PR00037">
    <property type="entry name" value="HTHLACR"/>
</dbReference>
<evidence type="ECO:0000256" key="4">
    <source>
        <dbReference type="ARBA" id="ARBA00023163"/>
    </source>
</evidence>
<dbReference type="SUPFAM" id="SSF46785">
    <property type="entry name" value="Winged helix' DNA-binding domain"/>
    <property type="match status" value="1"/>
</dbReference>
<keyword evidence="4" id="KW-0804">Transcription</keyword>
<dbReference type="PANTHER" id="PTHR30363:SF4">
    <property type="entry name" value="GLYCEROL-3-PHOSPHATE REGULON REPRESSOR"/>
    <property type="match status" value="1"/>
</dbReference>
<comment type="function">
    <text evidence="5">Repressor of the lactose catabolism operon. Galactose-6-phosphate is the inducer.</text>
</comment>
<dbReference type="GO" id="GO:0003677">
    <property type="term" value="F:DNA binding"/>
    <property type="evidence" value="ECO:0007669"/>
    <property type="project" value="UniProtKB-KW"/>
</dbReference>
<dbReference type="STRING" id="675864.SAMN04489747_0232"/>
<dbReference type="InterPro" id="IPR037171">
    <property type="entry name" value="NagB/RpiA_transferase-like"/>
</dbReference>
<dbReference type="SMART" id="SM01134">
    <property type="entry name" value="DeoRC"/>
    <property type="match status" value="1"/>
</dbReference>
<dbReference type="EMBL" id="LT629688">
    <property type="protein sequence ID" value="SDD12230.1"/>
    <property type="molecule type" value="Genomic_DNA"/>
</dbReference>
<keyword evidence="8" id="KW-1185">Reference proteome</keyword>
<organism evidence="7 8">
    <name type="scientific">Auraticoccus monumenti</name>
    <dbReference type="NCBI Taxonomy" id="675864"/>
    <lineage>
        <taxon>Bacteria</taxon>
        <taxon>Bacillati</taxon>
        <taxon>Actinomycetota</taxon>
        <taxon>Actinomycetes</taxon>
        <taxon>Propionibacteriales</taxon>
        <taxon>Propionibacteriaceae</taxon>
        <taxon>Auraticoccus</taxon>
    </lineage>
</organism>
<reference evidence="7 8" key="1">
    <citation type="submission" date="2016-10" db="EMBL/GenBank/DDBJ databases">
        <authorList>
            <person name="de Groot N.N."/>
        </authorList>
    </citation>
    <scope>NUCLEOTIDE SEQUENCE [LARGE SCALE GENOMIC DNA]</scope>
    <source>
        <strain evidence="7 8">MON 2.2</strain>
    </source>
</reference>
<sequence>MRAVSGGAPVSVVELGRLTGASAVTIRRDLADLAATGAVTRTHGGVRRAAKRGTQMPFVTRFETDHDRKSRLAVAVSRLVEDEESLVLDNGTTCLAVASALAGRPLTVMALSLHAAAALAARPGVGVVVPGGPVETDSLALVGAAAVAAVRELSVDTAVLGACSASPTDGLTATTSDDAQLKRACLSVARRRVLVATPEKFQRTSTFRFAAPEDLTHLVTTDDAPAPTLEAFRDAGVEVVLVEAG</sequence>
<keyword evidence="3" id="KW-0805">Transcription regulation</keyword>
<dbReference type="InterPro" id="IPR036390">
    <property type="entry name" value="WH_DNA-bd_sf"/>
</dbReference>
<evidence type="ECO:0000259" key="6">
    <source>
        <dbReference type="PROSITE" id="PS51000"/>
    </source>
</evidence>
<dbReference type="PROSITE" id="PS51000">
    <property type="entry name" value="HTH_DEOR_2"/>
    <property type="match status" value="1"/>
</dbReference>
<gene>
    <name evidence="7" type="ORF">SAMN04489747_0232</name>
</gene>
<evidence type="ECO:0000256" key="2">
    <source>
        <dbReference type="ARBA" id="ARBA00022491"/>
    </source>
</evidence>
<dbReference type="SUPFAM" id="SSF100950">
    <property type="entry name" value="NagB/RpiA/CoA transferase-like"/>
    <property type="match status" value="1"/>
</dbReference>
<dbReference type="Pfam" id="PF00455">
    <property type="entry name" value="DeoRC"/>
    <property type="match status" value="1"/>
</dbReference>
<dbReference type="SMART" id="SM00420">
    <property type="entry name" value="HTH_DEOR"/>
    <property type="match status" value="1"/>
</dbReference>
<dbReference type="InterPro" id="IPR014036">
    <property type="entry name" value="DeoR-like_C"/>
</dbReference>